<dbReference type="OrthoDB" id="9788539at2"/>
<evidence type="ECO:0000313" key="5">
    <source>
        <dbReference type="EMBL" id="RIE00002.1"/>
    </source>
</evidence>
<accession>A0A398CDS2</accession>
<dbReference type="PANTHER" id="PTHR39181:SF1">
    <property type="entry name" value="TYROSINE-PROTEIN PHOSPHATASE YWQE"/>
    <property type="match status" value="1"/>
</dbReference>
<dbReference type="Pfam" id="PF19567">
    <property type="entry name" value="CpsB_CapC"/>
    <property type="match status" value="1"/>
</dbReference>
<dbReference type="PIRSF" id="PIRSF016557">
    <property type="entry name" value="Caps_synth_CpsB"/>
    <property type="match status" value="1"/>
</dbReference>
<name>A0A398CDS2_9BURK</name>
<dbReference type="GO" id="GO:0030145">
    <property type="term" value="F:manganese ion binding"/>
    <property type="evidence" value="ECO:0007669"/>
    <property type="project" value="InterPro"/>
</dbReference>
<dbReference type="InterPro" id="IPR016667">
    <property type="entry name" value="Caps_polysacc_synth_CpsB/CapC"/>
</dbReference>
<proteinExistence type="inferred from homology"/>
<reference evidence="5 6" key="1">
    <citation type="submission" date="2018-09" db="EMBL/GenBank/DDBJ databases">
        <title>Draft genome of Simplicispira sp. NY-02.</title>
        <authorList>
            <person name="Im W.T."/>
        </authorList>
    </citation>
    <scope>NUCLEOTIDE SEQUENCE [LARGE SCALE GENOMIC DNA]</scope>
    <source>
        <strain evidence="5 6">NY-02</strain>
    </source>
</reference>
<evidence type="ECO:0000313" key="6">
    <source>
        <dbReference type="Proteomes" id="UP000266302"/>
    </source>
</evidence>
<evidence type="ECO:0000256" key="4">
    <source>
        <dbReference type="ARBA" id="ARBA00051722"/>
    </source>
</evidence>
<organism evidence="5 6">
    <name type="scientific">Simplicispira hankyongi</name>
    <dbReference type="NCBI Taxonomy" id="2315688"/>
    <lineage>
        <taxon>Bacteria</taxon>
        <taxon>Pseudomonadati</taxon>
        <taxon>Pseudomonadota</taxon>
        <taxon>Betaproteobacteria</taxon>
        <taxon>Burkholderiales</taxon>
        <taxon>Comamonadaceae</taxon>
        <taxon>Simplicispira</taxon>
    </lineage>
</organism>
<protein>
    <recommendedName>
        <fullName evidence="2">protein-tyrosine-phosphatase</fullName>
        <ecNumber evidence="2">3.1.3.48</ecNumber>
    </recommendedName>
</protein>
<comment type="similarity">
    <text evidence="1">Belongs to the metallo-dependent hydrolases superfamily. CpsB/CapC family.</text>
</comment>
<dbReference type="GO" id="GO:0004725">
    <property type="term" value="F:protein tyrosine phosphatase activity"/>
    <property type="evidence" value="ECO:0007669"/>
    <property type="project" value="UniProtKB-EC"/>
</dbReference>
<keyword evidence="3" id="KW-0378">Hydrolase</keyword>
<dbReference type="PANTHER" id="PTHR39181">
    <property type="entry name" value="TYROSINE-PROTEIN PHOSPHATASE YWQE"/>
    <property type="match status" value="1"/>
</dbReference>
<dbReference type="Gene3D" id="3.20.20.140">
    <property type="entry name" value="Metal-dependent hydrolases"/>
    <property type="match status" value="1"/>
</dbReference>
<dbReference type="Proteomes" id="UP000266302">
    <property type="component" value="Unassembled WGS sequence"/>
</dbReference>
<dbReference type="SUPFAM" id="SSF89550">
    <property type="entry name" value="PHP domain-like"/>
    <property type="match status" value="1"/>
</dbReference>
<dbReference type="EC" id="3.1.3.48" evidence="2"/>
<evidence type="ECO:0000256" key="2">
    <source>
        <dbReference type="ARBA" id="ARBA00013064"/>
    </source>
</evidence>
<sequence>MIDLHSHLLPCIDDGARSLEMSLEMARQAVDAGTRIMACTPHIYPGLYMNDSAGIAGHIKKLQAELDANGIALKLTRGADAHLVPELLEGLQSGRVPTLHNSRYFLLEPSHHVAPPHFEDSVFQIMAAGFVPLVTHPERLVWIEDHYPTFVRLAERGAWMQITAGSITGRFGKRARYWSDRFLDDGLVAVVASDAHNTRARNPRMDEAVQRLIECAGKDEARRMVLGRPQAVLDNLEPGAVPTVPGLASGKARVGQKPWYRRLFAGR</sequence>
<dbReference type="AlphaFoldDB" id="A0A398CDS2"/>
<evidence type="ECO:0000256" key="3">
    <source>
        <dbReference type="ARBA" id="ARBA00022801"/>
    </source>
</evidence>
<dbReference type="EMBL" id="QXJC01000001">
    <property type="protein sequence ID" value="RIE00002.1"/>
    <property type="molecule type" value="Genomic_DNA"/>
</dbReference>
<comment type="catalytic activity">
    <reaction evidence="4">
        <text>O-phospho-L-tyrosyl-[protein] + H2O = L-tyrosyl-[protein] + phosphate</text>
        <dbReference type="Rhea" id="RHEA:10684"/>
        <dbReference type="Rhea" id="RHEA-COMP:10136"/>
        <dbReference type="Rhea" id="RHEA-COMP:20101"/>
        <dbReference type="ChEBI" id="CHEBI:15377"/>
        <dbReference type="ChEBI" id="CHEBI:43474"/>
        <dbReference type="ChEBI" id="CHEBI:46858"/>
        <dbReference type="ChEBI" id="CHEBI:61978"/>
        <dbReference type="EC" id="3.1.3.48"/>
    </reaction>
</comment>
<evidence type="ECO:0000256" key="1">
    <source>
        <dbReference type="ARBA" id="ARBA00005750"/>
    </source>
</evidence>
<keyword evidence="6" id="KW-1185">Reference proteome</keyword>
<comment type="caution">
    <text evidence="5">The sequence shown here is derived from an EMBL/GenBank/DDBJ whole genome shotgun (WGS) entry which is preliminary data.</text>
</comment>
<dbReference type="RefSeq" id="WP_119108444.1">
    <property type="nucleotide sequence ID" value="NZ_QXJC01000001.1"/>
</dbReference>
<dbReference type="InterPro" id="IPR016195">
    <property type="entry name" value="Pol/histidinol_Pase-like"/>
</dbReference>
<gene>
    <name evidence="5" type="ORF">D3F03_06410</name>
</gene>